<name>A0A8J3LLG7_9ACTN</name>
<protein>
    <submittedName>
        <fullName evidence="2">Uncharacterized protein</fullName>
    </submittedName>
</protein>
<proteinExistence type="predicted"/>
<comment type="caution">
    <text evidence="2">The sequence shown here is derived from an EMBL/GenBank/DDBJ whole genome shotgun (WGS) entry which is preliminary data.</text>
</comment>
<dbReference type="Proteomes" id="UP000653674">
    <property type="component" value="Unassembled WGS sequence"/>
</dbReference>
<dbReference type="EMBL" id="BONU01000005">
    <property type="protein sequence ID" value="GIG72763.1"/>
    <property type="molecule type" value="Genomic_DNA"/>
</dbReference>
<organism evidence="2 3">
    <name type="scientific">Planosporangium flavigriseum</name>
    <dbReference type="NCBI Taxonomy" id="373681"/>
    <lineage>
        <taxon>Bacteria</taxon>
        <taxon>Bacillati</taxon>
        <taxon>Actinomycetota</taxon>
        <taxon>Actinomycetes</taxon>
        <taxon>Micromonosporales</taxon>
        <taxon>Micromonosporaceae</taxon>
        <taxon>Planosporangium</taxon>
    </lineage>
</organism>
<evidence type="ECO:0000313" key="3">
    <source>
        <dbReference type="Proteomes" id="UP000653674"/>
    </source>
</evidence>
<evidence type="ECO:0000313" key="2">
    <source>
        <dbReference type="EMBL" id="GIG72763.1"/>
    </source>
</evidence>
<sequence>MTSTVPGEEGGGRYGPFQNGQGQPPTSDPPAPEQPTYQAPASPQPQPAPPVDSWSLFPDGGPGSPSWQPRITPVPKPARGPVVRAALLGLLAGLLVFGPTGYLVGHQSTPAPAPPEKRSPATSTAQVLPLFEHTQRQLNTPKFPNELTPIANSWLPWITGCAKNGDKDGPRLGDGEDSRVACHYANATIFFVTYKSPDERDKAYTKFLAQNIDAKRLAPGVGEPTTKKTTSGTVNGRYVEFAYKTTNDATGKPVCGVWWSDANAPIAAYLLAYWSEGLGESWEPLRDVWRRYS</sequence>
<feature type="region of interest" description="Disordered" evidence="1">
    <location>
        <begin position="1"/>
        <end position="73"/>
    </location>
</feature>
<dbReference type="AlphaFoldDB" id="A0A8J3LLG7"/>
<evidence type="ECO:0000256" key="1">
    <source>
        <dbReference type="SAM" id="MobiDB-lite"/>
    </source>
</evidence>
<accession>A0A8J3LLG7</accession>
<gene>
    <name evidence="2" type="ORF">Pfl04_11670</name>
</gene>
<reference evidence="2" key="1">
    <citation type="submission" date="2021-01" db="EMBL/GenBank/DDBJ databases">
        <title>Whole genome shotgun sequence of Planosporangium flavigriseum NBRC 105377.</title>
        <authorList>
            <person name="Komaki H."/>
            <person name="Tamura T."/>
        </authorList>
    </citation>
    <scope>NUCLEOTIDE SEQUENCE</scope>
    <source>
        <strain evidence="2">NBRC 105377</strain>
    </source>
</reference>
<dbReference type="RefSeq" id="WP_168075206.1">
    <property type="nucleotide sequence ID" value="NZ_BAAAQJ010000019.1"/>
</dbReference>
<keyword evidence="3" id="KW-1185">Reference proteome</keyword>